<evidence type="ECO:0000313" key="6">
    <source>
        <dbReference type="Proteomes" id="UP000239772"/>
    </source>
</evidence>
<name>A0A2T1HSW7_9HYPH</name>
<dbReference type="Proteomes" id="UP000239772">
    <property type="component" value="Unassembled WGS sequence"/>
</dbReference>
<feature type="domain" description="Glycosyl transferase family 1" evidence="4">
    <location>
        <begin position="173"/>
        <end position="340"/>
    </location>
</feature>
<dbReference type="GO" id="GO:0016757">
    <property type="term" value="F:glycosyltransferase activity"/>
    <property type="evidence" value="ECO:0007669"/>
    <property type="project" value="UniProtKB-KW"/>
</dbReference>
<comment type="caution">
    <text evidence="5">The sequence shown here is derived from an EMBL/GenBank/DDBJ whole genome shotgun (WGS) entry which is preliminary data.</text>
</comment>
<dbReference type="CDD" id="cd03801">
    <property type="entry name" value="GT4_PimA-like"/>
    <property type="match status" value="1"/>
</dbReference>
<accession>A0A2T1HSW7</accession>
<dbReference type="PANTHER" id="PTHR12526">
    <property type="entry name" value="GLYCOSYLTRANSFERASE"/>
    <property type="match status" value="1"/>
</dbReference>
<protein>
    <recommendedName>
        <fullName evidence="4">Glycosyl transferase family 1 domain-containing protein</fullName>
    </recommendedName>
</protein>
<feature type="region of interest" description="Disordered" evidence="3">
    <location>
        <begin position="373"/>
        <end position="399"/>
    </location>
</feature>
<organism evidence="5 6">
    <name type="scientific">Alsobacter soli</name>
    <dbReference type="NCBI Taxonomy" id="2109933"/>
    <lineage>
        <taxon>Bacteria</taxon>
        <taxon>Pseudomonadati</taxon>
        <taxon>Pseudomonadota</taxon>
        <taxon>Alphaproteobacteria</taxon>
        <taxon>Hyphomicrobiales</taxon>
        <taxon>Alsobacteraceae</taxon>
        <taxon>Alsobacter</taxon>
    </lineage>
</organism>
<evidence type="ECO:0000313" key="5">
    <source>
        <dbReference type="EMBL" id="PSC04724.1"/>
    </source>
</evidence>
<evidence type="ECO:0000256" key="2">
    <source>
        <dbReference type="ARBA" id="ARBA00022679"/>
    </source>
</evidence>
<dbReference type="EMBL" id="PVZS01000011">
    <property type="protein sequence ID" value="PSC04724.1"/>
    <property type="molecule type" value="Genomic_DNA"/>
</dbReference>
<keyword evidence="2" id="KW-0808">Transferase</keyword>
<proteinExistence type="predicted"/>
<dbReference type="Pfam" id="PF00534">
    <property type="entry name" value="Glycos_transf_1"/>
    <property type="match status" value="1"/>
</dbReference>
<keyword evidence="1" id="KW-0328">Glycosyltransferase</keyword>
<dbReference type="OrthoDB" id="9816564at2"/>
<evidence type="ECO:0000256" key="1">
    <source>
        <dbReference type="ARBA" id="ARBA00022676"/>
    </source>
</evidence>
<gene>
    <name evidence="5" type="ORF">SLNSH_11510</name>
</gene>
<reference evidence="6" key="1">
    <citation type="submission" date="2018-03" db="EMBL/GenBank/DDBJ databases">
        <authorList>
            <person name="Sun L."/>
            <person name="Liu H."/>
            <person name="Chen W."/>
            <person name="Huang K."/>
            <person name="Liu W."/>
            <person name="Gao X."/>
        </authorList>
    </citation>
    <scope>NUCLEOTIDE SEQUENCE [LARGE SCALE GENOMIC DNA]</scope>
    <source>
        <strain evidence="6">SH9</strain>
    </source>
</reference>
<keyword evidence="6" id="KW-1185">Reference proteome</keyword>
<sequence>MGGDGPVRILFVFAWLVVGGEETEVRLLARHLDPNRFNLDVVACFRRDGMPEQTIHQLRALGVDVDETPYALSFEETVDYLARKMLDYDVVVACQAVPDVYPALRKMERPPPLIEHGGLVSEALAGPKDLTARYVGVCAAIRDAAASRMQGRAHHALEIPSMVDLGEFPEGQRDFVRAELGLSGSDILVGWVGRLDRKKRVEDFIHAAASVAGRHADTRFLVVGGPDAFMPEFAAELRDLTASLGLMNRLSFLGDRPDVPRLLTGFDIFVWLSEGEGMPHVIAEAGAARLAVVATRDNGVVEQIDEEKTGLFVPHRDPAAAAAAVSRLVVGPDLRRRLGDGLRRTVENAFSAAAVVQRWEALFRELAGRAKSANVPSEPGRLSGSVTARVGDAAGRSDS</sequence>
<evidence type="ECO:0000256" key="3">
    <source>
        <dbReference type="SAM" id="MobiDB-lite"/>
    </source>
</evidence>
<dbReference type="AlphaFoldDB" id="A0A2T1HSW7"/>
<dbReference type="SUPFAM" id="SSF53756">
    <property type="entry name" value="UDP-Glycosyltransferase/glycogen phosphorylase"/>
    <property type="match status" value="1"/>
</dbReference>
<dbReference type="Gene3D" id="3.40.50.2000">
    <property type="entry name" value="Glycogen Phosphorylase B"/>
    <property type="match status" value="2"/>
</dbReference>
<dbReference type="InterPro" id="IPR001296">
    <property type="entry name" value="Glyco_trans_1"/>
</dbReference>
<evidence type="ECO:0000259" key="4">
    <source>
        <dbReference type="Pfam" id="PF00534"/>
    </source>
</evidence>
<dbReference type="PANTHER" id="PTHR12526:SF510">
    <property type="entry name" value="D-INOSITOL 3-PHOSPHATE GLYCOSYLTRANSFERASE"/>
    <property type="match status" value="1"/>
</dbReference>